<dbReference type="InterPro" id="IPR042099">
    <property type="entry name" value="ANL_N_sf"/>
</dbReference>
<dbReference type="InterPro" id="IPR020845">
    <property type="entry name" value="AMP-binding_CS"/>
</dbReference>
<keyword evidence="3" id="KW-1185">Reference proteome</keyword>
<feature type="domain" description="AMP-dependent synthetase/ligase" evidence="1">
    <location>
        <begin position="57"/>
        <end position="490"/>
    </location>
</feature>
<dbReference type="PROSITE" id="PS00455">
    <property type="entry name" value="AMP_BINDING"/>
    <property type="match status" value="1"/>
</dbReference>
<accession>A0ABQ5SHF2</accession>
<dbReference type="Proteomes" id="UP001165090">
    <property type="component" value="Unassembled WGS sequence"/>
</dbReference>
<reference evidence="2 3" key="1">
    <citation type="journal article" date="2023" name="IScience">
        <title>Expanded male sex-determining region conserved during the evolution of homothallism in the green alga Volvox.</title>
        <authorList>
            <person name="Yamamoto K."/>
            <person name="Matsuzaki R."/>
            <person name="Mahakham W."/>
            <person name="Heman W."/>
            <person name="Sekimoto H."/>
            <person name="Kawachi M."/>
            <person name="Minakuchi Y."/>
            <person name="Toyoda A."/>
            <person name="Nozaki H."/>
        </authorList>
    </citation>
    <scope>NUCLEOTIDE SEQUENCE [LARGE SCALE GENOMIC DNA]</scope>
    <source>
        <strain evidence="2 3">NIES-4468</strain>
    </source>
</reference>
<evidence type="ECO:0000313" key="3">
    <source>
        <dbReference type="Proteomes" id="UP001165090"/>
    </source>
</evidence>
<dbReference type="PANTHER" id="PTHR43272">
    <property type="entry name" value="LONG-CHAIN-FATTY-ACID--COA LIGASE"/>
    <property type="match status" value="1"/>
</dbReference>
<dbReference type="SUPFAM" id="SSF56801">
    <property type="entry name" value="Acetyl-CoA synthetase-like"/>
    <property type="match status" value="1"/>
</dbReference>
<gene>
    <name evidence="2" type="ORF">VaNZ11_013598</name>
</gene>
<protein>
    <recommendedName>
        <fullName evidence="1">AMP-dependent synthetase/ligase domain-containing protein</fullName>
    </recommendedName>
</protein>
<dbReference type="PANTHER" id="PTHR43272:SF3">
    <property type="entry name" value="LONG CHAIN ACYL-COA SYNTHETASE 4"/>
    <property type="match status" value="1"/>
</dbReference>
<sequence>MKTRPNHNQYPLLAEVEPARPAQDGRPEVGPVYRPAFHKNGFPKLEGIKTCFDLFERSCKLYGDCPCLGERTVEGTQAGPYHFVTFQEVGEAVAAAGSAYAKLGLKPKDRIGVLGANCKQWMIAMQGMNRMSMVCVPLYETLGETAVEFIIRHSETRLVVSSAAKLKVLAKALSSAPVRQVVDVGIVYWGDVPADTVQSLTSNGVRVMSWEELLLMGRRAEVLPVRPGPEDLCTIMYTSGTTGDPKGVMIPHRAVVSTIAAIKAFLDNCKETMGPSDSYLSYLPLAHIFDRVVEELMLHVGGCVGYWQGDIRKLMDDVSALKPTLFAGVPRVFERVYNGIRDKVASGSFLSRLIFNWAYYRKEYYMKAGYKECIASPISDLLVMNTIKQRLGGRVRVLVSGSAPLAQQIESFMRVVACAPFVQGYGLTESCAASFIATPDNPRHVGTVGAPMPCTELRLEAVPELGYFPSSQPPRGEVCVRGPALFSGYYQNEQLTKEAMDADGFFHTGDVGEIAADGTLKIIDRKKNIFKLSQGEYIAVEKVENVYKTCPMVEQVWVYGDSTQSCLVGVVVPAERPLMTWAADNGVVGDYAAVCASPAATSAVLAAMTATGKSEKLNSLEQVKSVKLVPEQVREEKRRECYREASDVRAGMSTRTSFGRCGNWNCVYCSRAIGKKVKLRNCSGTEGSRWRTT</sequence>
<organism evidence="2 3">
    <name type="scientific">Volvox africanus</name>
    <dbReference type="NCBI Taxonomy" id="51714"/>
    <lineage>
        <taxon>Eukaryota</taxon>
        <taxon>Viridiplantae</taxon>
        <taxon>Chlorophyta</taxon>
        <taxon>core chlorophytes</taxon>
        <taxon>Chlorophyceae</taxon>
        <taxon>CS clade</taxon>
        <taxon>Chlamydomonadales</taxon>
        <taxon>Volvocaceae</taxon>
        <taxon>Volvox</taxon>
    </lineage>
</organism>
<evidence type="ECO:0000313" key="2">
    <source>
        <dbReference type="EMBL" id="GLI69056.1"/>
    </source>
</evidence>
<dbReference type="Gene3D" id="3.40.50.12780">
    <property type="entry name" value="N-terminal domain of ligase-like"/>
    <property type="match status" value="1"/>
</dbReference>
<proteinExistence type="predicted"/>
<dbReference type="Pfam" id="PF00501">
    <property type="entry name" value="AMP-binding"/>
    <property type="match status" value="1"/>
</dbReference>
<name>A0ABQ5SHF2_9CHLO</name>
<dbReference type="EMBL" id="BSDZ01000080">
    <property type="protein sequence ID" value="GLI69056.1"/>
    <property type="molecule type" value="Genomic_DNA"/>
</dbReference>
<evidence type="ECO:0000259" key="1">
    <source>
        <dbReference type="Pfam" id="PF00501"/>
    </source>
</evidence>
<comment type="caution">
    <text evidence="2">The sequence shown here is derived from an EMBL/GenBank/DDBJ whole genome shotgun (WGS) entry which is preliminary data.</text>
</comment>
<dbReference type="InterPro" id="IPR000873">
    <property type="entry name" value="AMP-dep_synth/lig_dom"/>
</dbReference>